<proteinExistence type="inferred from homology"/>
<evidence type="ECO:0000256" key="5">
    <source>
        <dbReference type="ARBA" id="ARBA00035007"/>
    </source>
</evidence>
<evidence type="ECO:0000256" key="3">
    <source>
        <dbReference type="ARBA" id="ARBA00022676"/>
    </source>
</evidence>
<evidence type="ECO:0000256" key="1">
    <source>
        <dbReference type="ARBA" id="ARBA00010897"/>
    </source>
</evidence>
<evidence type="ECO:0000256" key="7">
    <source>
        <dbReference type="ARBA" id="ARBA00035036"/>
    </source>
</evidence>
<dbReference type="PIRSF" id="PIRSF005943">
    <property type="entry name" value="NMPRT"/>
    <property type="match status" value="1"/>
</dbReference>
<evidence type="ECO:0000256" key="6">
    <source>
        <dbReference type="ARBA" id="ARBA00035024"/>
    </source>
</evidence>
<evidence type="ECO:0000313" key="11">
    <source>
        <dbReference type="Proteomes" id="UP000694941"/>
    </source>
</evidence>
<dbReference type="PANTHER" id="PTHR43816:SF1">
    <property type="entry name" value="NICOTINAMIDE PHOSPHORIBOSYLTRANSFERASE"/>
    <property type="match status" value="1"/>
</dbReference>
<dbReference type="InterPro" id="IPR041529">
    <property type="entry name" value="DUF5598"/>
</dbReference>
<protein>
    <recommendedName>
        <fullName evidence="7">Nicotinamide phosphoribosyltransferase</fullName>
        <ecNumber evidence="6">2.4.2.12</ecNumber>
    </recommendedName>
</protein>
<feature type="domain" description="Nicotinate/nicotinamide phosphoribosyltransferase" evidence="9">
    <location>
        <begin position="178"/>
        <end position="449"/>
    </location>
</feature>
<feature type="domain" description="Nicotinamide phosphoribosyltransferase N-terminal" evidence="10">
    <location>
        <begin position="10"/>
        <end position="105"/>
    </location>
</feature>
<gene>
    <name evidence="12" type="primary">LOC106469665</name>
</gene>
<name>A0ABM1BNL3_LIMPO</name>
<evidence type="ECO:0000313" key="12">
    <source>
        <dbReference type="RefSeq" id="XP_013785620.1"/>
    </source>
</evidence>
<evidence type="ECO:0000256" key="2">
    <source>
        <dbReference type="ARBA" id="ARBA00022642"/>
    </source>
</evidence>
<evidence type="ECO:0000259" key="9">
    <source>
        <dbReference type="Pfam" id="PF04095"/>
    </source>
</evidence>
<dbReference type="Gene3D" id="3.20.20.70">
    <property type="entry name" value="Aldolase class I"/>
    <property type="match status" value="1"/>
</dbReference>
<keyword evidence="4" id="KW-0808">Transferase</keyword>
<organism evidence="11 12">
    <name type="scientific">Limulus polyphemus</name>
    <name type="common">Atlantic horseshoe crab</name>
    <dbReference type="NCBI Taxonomy" id="6850"/>
    <lineage>
        <taxon>Eukaryota</taxon>
        <taxon>Metazoa</taxon>
        <taxon>Ecdysozoa</taxon>
        <taxon>Arthropoda</taxon>
        <taxon>Chelicerata</taxon>
        <taxon>Merostomata</taxon>
        <taxon>Xiphosura</taxon>
        <taxon>Limulidae</taxon>
        <taxon>Limulus</taxon>
    </lineage>
</organism>
<dbReference type="InterPro" id="IPR013785">
    <property type="entry name" value="Aldolase_TIM"/>
</dbReference>
<keyword evidence="3" id="KW-0328">Glycosyltransferase</keyword>
<evidence type="ECO:0000259" key="10">
    <source>
        <dbReference type="Pfam" id="PF18127"/>
    </source>
</evidence>
<comment type="pathway">
    <text evidence="5">Cofactor biosynthesis; NAD(+) biosynthesis; nicotinamide D-ribonucleotide from 5-phospho-alpha-D-ribose 1-diphosphate and nicotinamide: step 1/1.</text>
</comment>
<comment type="similarity">
    <text evidence="1">Belongs to the NAPRTase family.</text>
</comment>
<dbReference type="GeneID" id="106469665"/>
<dbReference type="Proteomes" id="UP000694941">
    <property type="component" value="Unplaced"/>
</dbReference>
<evidence type="ECO:0000256" key="4">
    <source>
        <dbReference type="ARBA" id="ARBA00022679"/>
    </source>
</evidence>
<dbReference type="EC" id="2.4.2.12" evidence="6"/>
<dbReference type="Pfam" id="PF18127">
    <property type="entry name" value="NAMPT_N"/>
    <property type="match status" value="1"/>
</dbReference>
<keyword evidence="2" id="KW-0662">Pyridine nucleotide biosynthesis</keyword>
<dbReference type="CDD" id="cd01569">
    <property type="entry name" value="PBEF_like"/>
    <property type="match status" value="1"/>
</dbReference>
<dbReference type="InterPro" id="IPR036068">
    <property type="entry name" value="Nicotinate_pribotase-like_C"/>
</dbReference>
<dbReference type="PANTHER" id="PTHR43816">
    <property type="entry name" value="NICOTINAMIDE PHOSPHORIBOSYLTRANSFERASE"/>
    <property type="match status" value="1"/>
</dbReference>
<keyword evidence="11" id="KW-1185">Reference proteome</keyword>
<reference evidence="12" key="1">
    <citation type="submission" date="2025-08" db="UniProtKB">
        <authorList>
            <consortium name="RefSeq"/>
        </authorList>
    </citation>
    <scope>IDENTIFICATION</scope>
    <source>
        <tissue evidence="12">Muscle</tissue>
    </source>
</reference>
<dbReference type="InterPro" id="IPR041525">
    <property type="entry name" value="N/Namide_PRibTrfase"/>
</dbReference>
<dbReference type="RefSeq" id="XP_013785620.1">
    <property type="nucleotide sequence ID" value="XM_013930166.2"/>
</dbReference>
<evidence type="ECO:0000256" key="8">
    <source>
        <dbReference type="ARBA" id="ARBA00047835"/>
    </source>
</evidence>
<comment type="catalytic activity">
    <reaction evidence="8">
        <text>beta-nicotinamide D-ribonucleotide + diphosphate = 5-phospho-alpha-D-ribose 1-diphosphate + nicotinamide + H(+)</text>
        <dbReference type="Rhea" id="RHEA:16149"/>
        <dbReference type="ChEBI" id="CHEBI:14649"/>
        <dbReference type="ChEBI" id="CHEBI:15378"/>
        <dbReference type="ChEBI" id="CHEBI:17154"/>
        <dbReference type="ChEBI" id="CHEBI:33019"/>
        <dbReference type="ChEBI" id="CHEBI:58017"/>
        <dbReference type="EC" id="2.4.2.12"/>
    </reaction>
    <physiologicalReaction direction="right-to-left" evidence="8">
        <dbReference type="Rhea" id="RHEA:16151"/>
    </physiologicalReaction>
</comment>
<dbReference type="InterPro" id="IPR016471">
    <property type="entry name" value="Nicotinamide_PRibTrfase"/>
</dbReference>
<sequence length="475" mass="53153">MAGEYPVEKVILATDSYKTTHHLQYPSETTTVYSYFESRGGRFPYTVFFGLQYIIKRWLVGPVITESKIQEAKEICQSHIRQDIFNEEGWRHILMKHKGHLPLRIKAVPEGSVVPTRNVLFTVENTDPVVPWLTNWFETLLVQTWYPTTVATNSRCQKELLAKYLCDTADDLNTLPMQLHDFGFRGCSSVESAAIGGAAHMVNFTSTDSIAGLLLIRNYYGCNMAGFSIPATEASTMTTWGVSGEVEACRNMLNHFSSGTLAVVSDSYDVFNCCENIWGTELKAAVEARGEQGGVLIIRPDSGDPATVVLKILNILGKQFGTTKNKKGYKLLPPYIRLIQGDGISYKTLEPILQKLKENQWSTDNVIFGSGGALLQKLDRDTLKCAYKCSFAVVDGKKINVFKKPITDPGKHSKKGRLSLEKQGNSYLTIEEGLGDPEKDLLVTVFENGKLIREYTFDEVRRNAELDTVKNNRKT</sequence>
<dbReference type="Pfam" id="PF04095">
    <property type="entry name" value="NAPRTase"/>
    <property type="match status" value="1"/>
</dbReference>
<dbReference type="SUPFAM" id="SSF51690">
    <property type="entry name" value="Nicotinate/Quinolinate PRTase C-terminal domain-like"/>
    <property type="match status" value="1"/>
</dbReference>
<dbReference type="NCBIfam" id="NF006629">
    <property type="entry name" value="PRK09198.1"/>
    <property type="match status" value="1"/>
</dbReference>
<accession>A0ABM1BNL3</accession>